<keyword evidence="8 11" id="KW-1133">Transmembrane helix</keyword>
<evidence type="ECO:0000256" key="3">
    <source>
        <dbReference type="ARBA" id="ARBA00012438"/>
    </source>
</evidence>
<dbReference type="SUPFAM" id="SSF47384">
    <property type="entry name" value="Homodimeric domain of signal transducing histidine kinase"/>
    <property type="match status" value="1"/>
</dbReference>
<evidence type="ECO:0000256" key="6">
    <source>
        <dbReference type="ARBA" id="ARBA00022692"/>
    </source>
</evidence>
<dbReference type="PROSITE" id="PS50885">
    <property type="entry name" value="HAMP"/>
    <property type="match status" value="1"/>
</dbReference>
<dbReference type="EMBL" id="QJTI01000002">
    <property type="protein sequence ID" value="PYF04953.1"/>
    <property type="molecule type" value="Genomic_DNA"/>
</dbReference>
<proteinExistence type="predicted"/>
<keyword evidence="6 11" id="KW-0812">Transmembrane</keyword>
<keyword evidence="7 14" id="KW-0418">Kinase</keyword>
<dbReference type="InterPro" id="IPR050428">
    <property type="entry name" value="TCS_sensor_his_kinase"/>
</dbReference>
<dbReference type="GO" id="GO:0000155">
    <property type="term" value="F:phosphorelay sensor kinase activity"/>
    <property type="evidence" value="ECO:0007669"/>
    <property type="project" value="InterPro"/>
</dbReference>
<reference evidence="14 15" key="1">
    <citation type="submission" date="2018-06" db="EMBL/GenBank/DDBJ databases">
        <title>Genomic Encyclopedia of Archaeal and Bacterial Type Strains, Phase II (KMG-II): from individual species to whole genera.</title>
        <authorList>
            <person name="Goeker M."/>
        </authorList>
    </citation>
    <scope>NUCLEOTIDE SEQUENCE [LARGE SCALE GENOMIC DNA]</scope>
    <source>
        <strain evidence="14 15">JCM 11668</strain>
    </source>
</reference>
<keyword evidence="4" id="KW-0597">Phosphoprotein</keyword>
<dbReference type="Pfam" id="PF02518">
    <property type="entry name" value="HATPase_c"/>
    <property type="match status" value="1"/>
</dbReference>
<evidence type="ECO:0000256" key="5">
    <source>
        <dbReference type="ARBA" id="ARBA00022679"/>
    </source>
</evidence>
<evidence type="ECO:0000256" key="4">
    <source>
        <dbReference type="ARBA" id="ARBA00022553"/>
    </source>
</evidence>
<dbReference type="AlphaFoldDB" id="A0A318TKL3"/>
<keyword evidence="15" id="KW-1185">Reference proteome</keyword>
<evidence type="ECO:0000313" key="15">
    <source>
        <dbReference type="Proteomes" id="UP000248148"/>
    </source>
</evidence>
<dbReference type="SUPFAM" id="SSF55874">
    <property type="entry name" value="ATPase domain of HSP90 chaperone/DNA topoisomerase II/histidine kinase"/>
    <property type="match status" value="1"/>
</dbReference>
<dbReference type="Gene3D" id="1.10.287.130">
    <property type="match status" value="1"/>
</dbReference>
<sequence length="461" mass="50240">MGVMRGSSLATRLFLSATAWVVVVLALTGIVLSSVYRQSSERAFDRRLNLYLRTLVAEVATPEETPERQFQSLGEPLFDLPLSGWYWQVARTDGDKPERRASRSLWDRKLPQLEHHADDLTAAGVRLGYVDGPEGQILRVVERPVDLGGDGKYLVMVAGDATEIFEETRTFDYYLAGTFVALSIGLVLTTIFQVRFGLAPLKRISDAIADVRSGRAERLVGEFPVEIAPLARETNALIDANRQIVERARTHVGNLAHALKTPLSVIINEASAHDADPFAAKVLEQADMMRDQVAHHLQRARIAARVSIIGTITEVAPVIDGLRRTMEKIHRSRGLAIECSMASGARFRGERQDFEEMVGNLIDNACKWAAGRVSIDVSLAPRSAAESEPMLQVVVDDDGPGLSPAERAKVLRRGQRLDESKPGSGLGLSIVNDLAALYGGSLALTEAPGGGLRAELRLPAV</sequence>
<evidence type="ECO:0000313" key="14">
    <source>
        <dbReference type="EMBL" id="PYF04953.1"/>
    </source>
</evidence>
<dbReference type="Proteomes" id="UP000248148">
    <property type="component" value="Unassembled WGS sequence"/>
</dbReference>
<dbReference type="SMART" id="SM00387">
    <property type="entry name" value="HATPase_c"/>
    <property type="match status" value="1"/>
</dbReference>
<gene>
    <name evidence="14" type="ORF">BJ122_102179</name>
</gene>
<dbReference type="InterPro" id="IPR036097">
    <property type="entry name" value="HisK_dim/P_sf"/>
</dbReference>
<dbReference type="PROSITE" id="PS50109">
    <property type="entry name" value="HIS_KIN"/>
    <property type="match status" value="1"/>
</dbReference>
<evidence type="ECO:0000259" key="12">
    <source>
        <dbReference type="PROSITE" id="PS50109"/>
    </source>
</evidence>
<feature type="domain" description="HAMP" evidence="13">
    <location>
        <begin position="195"/>
        <end position="246"/>
    </location>
</feature>
<feature type="domain" description="Histidine kinase" evidence="12">
    <location>
        <begin position="254"/>
        <end position="461"/>
    </location>
</feature>
<keyword evidence="10 11" id="KW-0472">Membrane</keyword>
<feature type="transmembrane region" description="Helical" evidence="11">
    <location>
        <begin position="173"/>
        <end position="194"/>
    </location>
</feature>
<comment type="caution">
    <text evidence="14">The sequence shown here is derived from an EMBL/GenBank/DDBJ whole genome shotgun (WGS) entry which is preliminary data.</text>
</comment>
<evidence type="ECO:0000256" key="9">
    <source>
        <dbReference type="ARBA" id="ARBA00023012"/>
    </source>
</evidence>
<dbReference type="PANTHER" id="PTHR45436:SF5">
    <property type="entry name" value="SENSOR HISTIDINE KINASE TRCS"/>
    <property type="match status" value="1"/>
</dbReference>
<evidence type="ECO:0000256" key="10">
    <source>
        <dbReference type="ARBA" id="ARBA00023136"/>
    </source>
</evidence>
<dbReference type="InterPro" id="IPR005467">
    <property type="entry name" value="His_kinase_dom"/>
</dbReference>
<protein>
    <recommendedName>
        <fullName evidence="3">histidine kinase</fullName>
        <ecNumber evidence="3">2.7.13.3</ecNumber>
    </recommendedName>
</protein>
<evidence type="ECO:0000256" key="2">
    <source>
        <dbReference type="ARBA" id="ARBA00004370"/>
    </source>
</evidence>
<evidence type="ECO:0000256" key="11">
    <source>
        <dbReference type="SAM" id="Phobius"/>
    </source>
</evidence>
<comment type="subcellular location">
    <subcellularLocation>
        <location evidence="2">Membrane</location>
    </subcellularLocation>
</comment>
<organism evidence="14 15">
    <name type="scientific">Rhodopseudomonas faecalis</name>
    <dbReference type="NCBI Taxonomy" id="99655"/>
    <lineage>
        <taxon>Bacteria</taxon>
        <taxon>Pseudomonadati</taxon>
        <taxon>Pseudomonadota</taxon>
        <taxon>Alphaproteobacteria</taxon>
        <taxon>Hyphomicrobiales</taxon>
        <taxon>Nitrobacteraceae</taxon>
        <taxon>Rhodopseudomonas</taxon>
    </lineage>
</organism>
<accession>A0A318TKL3</accession>
<dbReference type="PRINTS" id="PR00344">
    <property type="entry name" value="BCTRLSENSOR"/>
</dbReference>
<dbReference type="GO" id="GO:0005886">
    <property type="term" value="C:plasma membrane"/>
    <property type="evidence" value="ECO:0007669"/>
    <property type="project" value="TreeGrafter"/>
</dbReference>
<keyword evidence="9" id="KW-0902">Two-component regulatory system</keyword>
<dbReference type="Gene3D" id="3.30.565.10">
    <property type="entry name" value="Histidine kinase-like ATPase, C-terminal domain"/>
    <property type="match status" value="1"/>
</dbReference>
<dbReference type="InterPro" id="IPR004358">
    <property type="entry name" value="Sig_transdc_His_kin-like_C"/>
</dbReference>
<comment type="catalytic activity">
    <reaction evidence="1">
        <text>ATP + protein L-histidine = ADP + protein N-phospho-L-histidine.</text>
        <dbReference type="EC" id="2.7.13.3"/>
    </reaction>
</comment>
<evidence type="ECO:0000256" key="7">
    <source>
        <dbReference type="ARBA" id="ARBA00022777"/>
    </source>
</evidence>
<evidence type="ECO:0000256" key="8">
    <source>
        <dbReference type="ARBA" id="ARBA00022989"/>
    </source>
</evidence>
<dbReference type="PANTHER" id="PTHR45436">
    <property type="entry name" value="SENSOR HISTIDINE KINASE YKOH"/>
    <property type="match status" value="1"/>
</dbReference>
<dbReference type="EC" id="2.7.13.3" evidence="3"/>
<name>A0A318TKL3_9BRAD</name>
<dbReference type="InterPro" id="IPR036890">
    <property type="entry name" value="HATPase_C_sf"/>
</dbReference>
<keyword evidence="5" id="KW-0808">Transferase</keyword>
<evidence type="ECO:0000256" key="1">
    <source>
        <dbReference type="ARBA" id="ARBA00000085"/>
    </source>
</evidence>
<evidence type="ECO:0000259" key="13">
    <source>
        <dbReference type="PROSITE" id="PS50885"/>
    </source>
</evidence>
<dbReference type="InterPro" id="IPR003660">
    <property type="entry name" value="HAMP_dom"/>
</dbReference>
<dbReference type="InterPro" id="IPR003594">
    <property type="entry name" value="HATPase_dom"/>
</dbReference>